<evidence type="ECO:0000313" key="2">
    <source>
        <dbReference type="Proteomes" id="UP000306319"/>
    </source>
</evidence>
<organism evidence="1 2">
    <name type="scientific">Lepagella muris</name>
    <dbReference type="NCBI Taxonomy" id="3032870"/>
    <lineage>
        <taxon>Bacteria</taxon>
        <taxon>Pseudomonadati</taxon>
        <taxon>Bacteroidota</taxon>
        <taxon>Bacteroidia</taxon>
        <taxon>Bacteroidales</taxon>
        <taxon>Muribaculaceae</taxon>
        <taxon>Lepagella</taxon>
    </lineage>
</organism>
<keyword evidence="2" id="KW-1185">Reference proteome</keyword>
<accession>A0AC61RBF2</accession>
<gene>
    <name evidence="1" type="ORF">E5331_15050</name>
</gene>
<dbReference type="Proteomes" id="UP000306319">
    <property type="component" value="Unassembled WGS sequence"/>
</dbReference>
<dbReference type="EMBL" id="SRYB01000026">
    <property type="protein sequence ID" value="TGY77379.1"/>
    <property type="molecule type" value="Genomic_DNA"/>
</dbReference>
<proteinExistence type="predicted"/>
<reference evidence="1" key="1">
    <citation type="submission" date="2019-04" db="EMBL/GenBank/DDBJ databases">
        <title>Microbes associate with the intestines of laboratory mice.</title>
        <authorList>
            <person name="Navarre W."/>
            <person name="Wong E."/>
            <person name="Huang K."/>
            <person name="Tropini C."/>
            <person name="Ng K."/>
            <person name="Yu B."/>
        </authorList>
    </citation>
    <scope>NUCLEOTIDE SEQUENCE</scope>
    <source>
        <strain evidence="1">NM04_E33</strain>
    </source>
</reference>
<evidence type="ECO:0000313" key="1">
    <source>
        <dbReference type="EMBL" id="TGY77379.1"/>
    </source>
</evidence>
<protein>
    <submittedName>
        <fullName evidence="1">Uncharacterized protein</fullName>
    </submittedName>
</protein>
<name>A0AC61RBF2_9BACT</name>
<sequence length="125" mass="13970">MKFTKFSIMFILFAFCLHMHASPVQDSSPNVDIPITEIPDSDDETLKPRMPSRQRICCTYDGEMLFIKFAISEGECTLCLESSENGTQIQYLDSSAPAYINVGKVENANLLILTSSGHTYIGCIY</sequence>
<comment type="caution">
    <text evidence="1">The sequence shown here is derived from an EMBL/GenBank/DDBJ whole genome shotgun (WGS) entry which is preliminary data.</text>
</comment>